<sequence>MKMSSREFYIEDQEWAKELETSFENYLAHCEELIDCEPELDEQDYVSVGTISGEDFCGCQTCYTREQLFFLVPRIIKAYKEGKITVEE</sequence>
<accession>A0A6J5KRS6</accession>
<reference evidence="1" key="1">
    <citation type="submission" date="2020-04" db="EMBL/GenBank/DDBJ databases">
        <authorList>
            <person name="Chiriac C."/>
            <person name="Salcher M."/>
            <person name="Ghai R."/>
            <person name="Kavagutti S V."/>
        </authorList>
    </citation>
    <scope>NUCLEOTIDE SEQUENCE</scope>
</reference>
<name>A0A6J5KRS6_9CAUD</name>
<gene>
    <name evidence="1" type="ORF">UFOVP45_69</name>
</gene>
<evidence type="ECO:0000313" key="1">
    <source>
        <dbReference type="EMBL" id="CAB4123946.1"/>
    </source>
</evidence>
<proteinExistence type="predicted"/>
<protein>
    <submittedName>
        <fullName evidence="1">Uncharacterized protein</fullName>
    </submittedName>
</protein>
<dbReference type="EMBL" id="LR796175">
    <property type="protein sequence ID" value="CAB4123946.1"/>
    <property type="molecule type" value="Genomic_DNA"/>
</dbReference>
<organism evidence="1">
    <name type="scientific">uncultured Caudovirales phage</name>
    <dbReference type="NCBI Taxonomy" id="2100421"/>
    <lineage>
        <taxon>Viruses</taxon>
        <taxon>Duplodnaviria</taxon>
        <taxon>Heunggongvirae</taxon>
        <taxon>Uroviricota</taxon>
        <taxon>Caudoviricetes</taxon>
        <taxon>Peduoviridae</taxon>
        <taxon>Maltschvirus</taxon>
        <taxon>Maltschvirus maltsch</taxon>
    </lineage>
</organism>